<feature type="compositionally biased region" description="Basic and acidic residues" evidence="1">
    <location>
        <begin position="66"/>
        <end position="90"/>
    </location>
</feature>
<comment type="caution">
    <text evidence="2">The sequence shown here is derived from an EMBL/GenBank/DDBJ whole genome shotgun (WGS) entry which is preliminary data.</text>
</comment>
<dbReference type="EMBL" id="VSSQ01035878">
    <property type="protein sequence ID" value="MPM88217.1"/>
    <property type="molecule type" value="Genomic_DNA"/>
</dbReference>
<organism evidence="2">
    <name type="scientific">bioreactor metagenome</name>
    <dbReference type="NCBI Taxonomy" id="1076179"/>
    <lineage>
        <taxon>unclassified sequences</taxon>
        <taxon>metagenomes</taxon>
        <taxon>ecological metagenomes</taxon>
    </lineage>
</organism>
<dbReference type="AlphaFoldDB" id="A0A645DG19"/>
<evidence type="ECO:0000313" key="2">
    <source>
        <dbReference type="EMBL" id="MPM88217.1"/>
    </source>
</evidence>
<sequence>MEEVEEEIPQALIVKLPEEIPTAGEKPVGEAGEGGKMRDELGAASRGNILPRLLKQRDLPPAGQGPRDKGDAGKKHRGKDHEDHYFFIYH</sequence>
<accession>A0A645DG19</accession>
<evidence type="ECO:0000256" key="1">
    <source>
        <dbReference type="SAM" id="MobiDB-lite"/>
    </source>
</evidence>
<name>A0A645DG19_9ZZZZ</name>
<proteinExistence type="predicted"/>
<gene>
    <name evidence="2" type="ORF">SDC9_135318</name>
</gene>
<protein>
    <submittedName>
        <fullName evidence="2">Uncharacterized protein</fullName>
    </submittedName>
</protein>
<feature type="region of interest" description="Disordered" evidence="1">
    <location>
        <begin position="16"/>
        <end position="90"/>
    </location>
</feature>
<reference evidence="2" key="1">
    <citation type="submission" date="2019-08" db="EMBL/GenBank/DDBJ databases">
        <authorList>
            <person name="Kucharzyk K."/>
            <person name="Murdoch R.W."/>
            <person name="Higgins S."/>
            <person name="Loffler F."/>
        </authorList>
    </citation>
    <scope>NUCLEOTIDE SEQUENCE</scope>
</reference>